<dbReference type="Proteomes" id="UP000094342">
    <property type="component" value="Unassembled WGS sequence"/>
</dbReference>
<dbReference type="Pfam" id="PF08327">
    <property type="entry name" value="AHSA1"/>
    <property type="match status" value="1"/>
</dbReference>
<dbReference type="Gene3D" id="3.30.530.20">
    <property type="match status" value="1"/>
</dbReference>
<dbReference type="InterPro" id="IPR013538">
    <property type="entry name" value="ASHA1/2-like_C"/>
</dbReference>
<dbReference type="STRING" id="1752398.A8M32_18945"/>
<dbReference type="GO" id="GO:0008168">
    <property type="term" value="F:methyltransferase activity"/>
    <property type="evidence" value="ECO:0007669"/>
    <property type="project" value="UniProtKB-KW"/>
</dbReference>
<evidence type="ECO:0000313" key="3">
    <source>
        <dbReference type="EMBL" id="ODR90335.1"/>
    </source>
</evidence>
<evidence type="ECO:0000259" key="2">
    <source>
        <dbReference type="Pfam" id="PF08327"/>
    </source>
</evidence>
<dbReference type="EMBL" id="LYBW01000060">
    <property type="protein sequence ID" value="ODR90335.1"/>
    <property type="molecule type" value="Genomic_DNA"/>
</dbReference>
<dbReference type="SUPFAM" id="SSF55961">
    <property type="entry name" value="Bet v1-like"/>
    <property type="match status" value="1"/>
</dbReference>
<dbReference type="RefSeq" id="WP_069460038.1">
    <property type="nucleotide sequence ID" value="NZ_LYBW01000060.1"/>
</dbReference>
<feature type="domain" description="Activator of Hsp90 ATPase homologue 1/2-like C-terminal" evidence="2">
    <location>
        <begin position="12"/>
        <end position="146"/>
    </location>
</feature>
<dbReference type="CDD" id="cd08898">
    <property type="entry name" value="SRPBCC_CalC_Aha1-like_5"/>
    <property type="match status" value="1"/>
</dbReference>
<keyword evidence="4" id="KW-1185">Reference proteome</keyword>
<proteinExistence type="inferred from homology"/>
<protein>
    <submittedName>
        <fullName evidence="3">Vanillate O-demethylase oxidoreductase VanB</fullName>
    </submittedName>
</protein>
<keyword evidence="3" id="KW-0489">Methyltransferase</keyword>
<dbReference type="GO" id="GO:0032259">
    <property type="term" value="P:methylation"/>
    <property type="evidence" value="ECO:0007669"/>
    <property type="project" value="UniProtKB-KW"/>
</dbReference>
<organism evidence="3 4">
    <name type="scientific">Sinorhizobium alkalisoli</name>
    <dbReference type="NCBI Taxonomy" id="1752398"/>
    <lineage>
        <taxon>Bacteria</taxon>
        <taxon>Pseudomonadati</taxon>
        <taxon>Pseudomonadota</taxon>
        <taxon>Alphaproteobacteria</taxon>
        <taxon>Hyphomicrobiales</taxon>
        <taxon>Rhizobiaceae</taxon>
        <taxon>Sinorhizobium/Ensifer group</taxon>
        <taxon>Sinorhizobium</taxon>
    </lineage>
</organism>
<gene>
    <name evidence="3" type="ORF">A8M32_18945</name>
</gene>
<evidence type="ECO:0000256" key="1">
    <source>
        <dbReference type="ARBA" id="ARBA00006817"/>
    </source>
</evidence>
<comment type="caution">
    <text evidence="3">The sequence shown here is derived from an EMBL/GenBank/DDBJ whole genome shotgun (WGS) entry which is preliminary data.</text>
</comment>
<evidence type="ECO:0000313" key="4">
    <source>
        <dbReference type="Proteomes" id="UP000094342"/>
    </source>
</evidence>
<comment type="similarity">
    <text evidence="1">Belongs to the AHA1 family.</text>
</comment>
<dbReference type="OrthoDB" id="9800600at2"/>
<sequence>MENRIEKTVEVNAPAEDVWHALTDHNAFGEWFRVRLDGPFVVGEVTTGEITYPGHEGVKWTSVTERMEAPRLFCFRWPHSQDPDPDPLREPATRVEFHLQPTATGTRLTIIESGFDNLPEDQRAAALRSNDEGWEIQARNIKTYVEG</sequence>
<accession>A0A1E3VA37</accession>
<dbReference type="AlphaFoldDB" id="A0A1E3VA37"/>
<dbReference type="InterPro" id="IPR023393">
    <property type="entry name" value="START-like_dom_sf"/>
</dbReference>
<keyword evidence="3" id="KW-0808">Transferase</keyword>
<name>A0A1E3VA37_9HYPH</name>
<reference evidence="4" key="1">
    <citation type="submission" date="2016-05" db="EMBL/GenBank/DDBJ databases">
        <authorList>
            <person name="Li Y."/>
        </authorList>
    </citation>
    <scope>NUCLEOTIDE SEQUENCE [LARGE SCALE GENOMIC DNA]</scope>
    <source>
        <strain evidence="4">YIC4027</strain>
    </source>
</reference>